<reference evidence="1 2" key="1">
    <citation type="journal article" date="2013" name="PLoS Genet.">
        <title>Genomic mechanisms accounting for the adaptation to parasitism in nematode-trapping fungi.</title>
        <authorList>
            <person name="Meerupati T."/>
            <person name="Andersson K.M."/>
            <person name="Friman E."/>
            <person name="Kumar D."/>
            <person name="Tunlid A."/>
            <person name="Ahren D."/>
        </authorList>
    </citation>
    <scope>NUCLEOTIDE SEQUENCE [LARGE SCALE GENOMIC DNA]</scope>
    <source>
        <strain evidence="1 2">CBS 200.50</strain>
    </source>
</reference>
<dbReference type="AlphaFoldDB" id="S8AEL9"/>
<dbReference type="OMA" id="ERIDHEK"/>
<organism evidence="1 2">
    <name type="scientific">Dactylellina haptotyla (strain CBS 200.50)</name>
    <name type="common">Nematode-trapping fungus</name>
    <name type="synonym">Monacrosporium haptotylum</name>
    <dbReference type="NCBI Taxonomy" id="1284197"/>
    <lineage>
        <taxon>Eukaryota</taxon>
        <taxon>Fungi</taxon>
        <taxon>Dikarya</taxon>
        <taxon>Ascomycota</taxon>
        <taxon>Pezizomycotina</taxon>
        <taxon>Orbiliomycetes</taxon>
        <taxon>Orbiliales</taxon>
        <taxon>Orbiliaceae</taxon>
        <taxon>Dactylellina</taxon>
    </lineage>
</organism>
<name>S8AEL9_DACHA</name>
<reference evidence="2" key="2">
    <citation type="submission" date="2013-04" db="EMBL/GenBank/DDBJ databases">
        <title>Genomic mechanisms accounting for the adaptation to parasitism in nematode-trapping fungi.</title>
        <authorList>
            <person name="Ahren D.G."/>
        </authorList>
    </citation>
    <scope>NUCLEOTIDE SEQUENCE [LARGE SCALE GENOMIC DNA]</scope>
    <source>
        <strain evidence="2">CBS 200.50</strain>
    </source>
</reference>
<gene>
    <name evidence="1" type="ORF">H072_4775</name>
</gene>
<evidence type="ECO:0000313" key="1">
    <source>
        <dbReference type="EMBL" id="EPS41349.1"/>
    </source>
</evidence>
<dbReference type="OrthoDB" id="5307323at2759"/>
<evidence type="ECO:0000313" key="2">
    <source>
        <dbReference type="Proteomes" id="UP000015100"/>
    </source>
</evidence>
<sequence>MVCTLAFERQQRSTTFWEGLRPRRPMLALSDFTRYLDDQSWIWPLENIPKDEEGFEVQSGLTLWERIDHEKDRYRKFEFTLHRLAGWLLRAHAYPEKDPVLGSVTGIVEVWKMPKLEHIPEILKHPRITYRLIGQEEIDCVLLKSEEKPEV</sequence>
<proteinExistence type="predicted"/>
<dbReference type="HOGENOM" id="CLU_1731403_0_0_1"/>
<comment type="caution">
    <text evidence="1">The sequence shown here is derived from an EMBL/GenBank/DDBJ whole genome shotgun (WGS) entry which is preliminary data.</text>
</comment>
<keyword evidence="2" id="KW-1185">Reference proteome</keyword>
<dbReference type="Proteomes" id="UP000015100">
    <property type="component" value="Unassembled WGS sequence"/>
</dbReference>
<protein>
    <submittedName>
        <fullName evidence="1">Uncharacterized protein</fullName>
    </submittedName>
</protein>
<accession>S8AEL9</accession>
<dbReference type="EMBL" id="AQGS01000252">
    <property type="protein sequence ID" value="EPS41349.1"/>
    <property type="molecule type" value="Genomic_DNA"/>
</dbReference>